<sequence>IEFDDTKPANPDGVLHNGGVFNSELVTERITQLLGSWNRSPITVLDNHHPDWSVALGAVAFGKARTGAQ</sequence>
<reference evidence="1 2" key="1">
    <citation type="submission" date="2024-02" db="EMBL/GenBank/DDBJ databases">
        <title>Bacteria isolated from the canopy kelp, Nereocystis luetkeana.</title>
        <authorList>
            <person name="Pfister C.A."/>
            <person name="Younker I.T."/>
            <person name="Light S.H."/>
        </authorList>
    </citation>
    <scope>NUCLEOTIDE SEQUENCE [LARGE SCALE GENOMIC DNA]</scope>
    <source>
        <strain evidence="1 2">TI.1.15</strain>
    </source>
</reference>
<keyword evidence="2" id="KW-1185">Reference proteome</keyword>
<protein>
    <submittedName>
        <fullName evidence="1">Uncharacterized protein</fullName>
    </submittedName>
</protein>
<dbReference type="EMBL" id="JBANDX010000396">
    <property type="protein sequence ID" value="MEL0611490.1"/>
    <property type="molecule type" value="Genomic_DNA"/>
</dbReference>
<feature type="non-terminal residue" evidence="1">
    <location>
        <position position="69"/>
    </location>
</feature>
<dbReference type="InterPro" id="IPR043129">
    <property type="entry name" value="ATPase_NBD"/>
</dbReference>
<dbReference type="RefSeq" id="WP_341636289.1">
    <property type="nucleotide sequence ID" value="NZ_JBANDX010000396.1"/>
</dbReference>
<evidence type="ECO:0000313" key="2">
    <source>
        <dbReference type="Proteomes" id="UP001377160"/>
    </source>
</evidence>
<organism evidence="1 2">
    <name type="scientific">Vibrio echinoideorum</name>
    <dbReference type="NCBI Taxonomy" id="2100116"/>
    <lineage>
        <taxon>Bacteria</taxon>
        <taxon>Pseudomonadati</taxon>
        <taxon>Pseudomonadota</taxon>
        <taxon>Gammaproteobacteria</taxon>
        <taxon>Vibrionales</taxon>
        <taxon>Vibrionaceae</taxon>
        <taxon>Vibrio</taxon>
    </lineage>
</organism>
<comment type="caution">
    <text evidence="1">The sequence shown here is derived from an EMBL/GenBank/DDBJ whole genome shotgun (WGS) entry which is preliminary data.</text>
</comment>
<proteinExistence type="predicted"/>
<evidence type="ECO:0000313" key="1">
    <source>
        <dbReference type="EMBL" id="MEL0611490.1"/>
    </source>
</evidence>
<dbReference type="SUPFAM" id="SSF53067">
    <property type="entry name" value="Actin-like ATPase domain"/>
    <property type="match status" value="1"/>
</dbReference>
<gene>
    <name evidence="1" type="ORF">V8Z71_24995</name>
</gene>
<dbReference type="Proteomes" id="UP001377160">
    <property type="component" value="Unassembled WGS sequence"/>
</dbReference>
<name>A0ABU9G165_9VIBR</name>
<accession>A0ABU9G165</accession>
<feature type="non-terminal residue" evidence="1">
    <location>
        <position position="1"/>
    </location>
</feature>